<dbReference type="PROSITE" id="PS50217">
    <property type="entry name" value="BZIP"/>
    <property type="match status" value="1"/>
</dbReference>
<dbReference type="PANTHER" id="PTHR45967:SF22">
    <property type="entry name" value="OS11G0154900 PROTEIN"/>
    <property type="match status" value="1"/>
</dbReference>
<dbReference type="InterPro" id="IPR044827">
    <property type="entry name" value="GBF-like"/>
</dbReference>
<sequence length="224" mass="24597">MSDDSDGQRQCRRGVTGDVELDAAMALADMAGAENQPRPGAPPVHHHRPAAAPPHQAAAEDEEELASTRLSLELGKVGIQSASPCSSSSSAGHPHHHQQQHQHHPHAVPAPAAAAATGYGPRPRHMLTERVLPQAEKEAKRLRRVLANRESARQTILRRQAIRDELARKVADLSSQNENMKKEKDMVMQEYLSLKEANKQLKEQARRHHHPSLSLSLSLSPLPL</sequence>
<evidence type="ECO:0000256" key="1">
    <source>
        <dbReference type="ARBA" id="ARBA00004123"/>
    </source>
</evidence>
<feature type="region of interest" description="Disordered" evidence="7">
    <location>
        <begin position="199"/>
        <end position="224"/>
    </location>
</feature>
<comment type="similarity">
    <text evidence="2">Belongs to the bZIP family.</text>
</comment>
<evidence type="ECO:0000256" key="7">
    <source>
        <dbReference type="SAM" id="MobiDB-lite"/>
    </source>
</evidence>
<reference evidence="10" key="1">
    <citation type="journal article" date="2019" name="Nat. Commun.">
        <title>The genome of broomcorn millet.</title>
        <authorList>
            <person name="Zou C."/>
            <person name="Miki D."/>
            <person name="Li D."/>
            <person name="Tang Q."/>
            <person name="Xiao L."/>
            <person name="Rajput S."/>
            <person name="Deng P."/>
            <person name="Jia W."/>
            <person name="Huang R."/>
            <person name="Zhang M."/>
            <person name="Sun Y."/>
            <person name="Hu J."/>
            <person name="Fu X."/>
            <person name="Schnable P.S."/>
            <person name="Li F."/>
            <person name="Zhang H."/>
            <person name="Feng B."/>
            <person name="Zhu X."/>
            <person name="Liu R."/>
            <person name="Schnable J.C."/>
            <person name="Zhu J.-K."/>
            <person name="Zhang H."/>
        </authorList>
    </citation>
    <scope>NUCLEOTIDE SEQUENCE [LARGE SCALE GENOMIC DNA]</scope>
</reference>
<evidence type="ECO:0000256" key="6">
    <source>
        <dbReference type="ARBA" id="ARBA00023242"/>
    </source>
</evidence>
<name>A0A3L6Q0H0_PANMI</name>
<accession>A0A3L6Q0H0</accession>
<evidence type="ECO:0000256" key="3">
    <source>
        <dbReference type="ARBA" id="ARBA00023015"/>
    </source>
</evidence>
<evidence type="ECO:0000256" key="4">
    <source>
        <dbReference type="ARBA" id="ARBA00023125"/>
    </source>
</evidence>
<dbReference type="Pfam" id="PF00170">
    <property type="entry name" value="bZIP_1"/>
    <property type="match status" value="1"/>
</dbReference>
<dbReference type="PANTHER" id="PTHR45967">
    <property type="entry name" value="G-BOX-BINDING FACTOR 3-RELATED"/>
    <property type="match status" value="1"/>
</dbReference>
<keyword evidence="6" id="KW-0539">Nucleus</keyword>
<keyword evidence="3" id="KW-0805">Transcription regulation</keyword>
<dbReference type="EMBL" id="PQIB02000014">
    <property type="protein sequence ID" value="RLM69114.1"/>
    <property type="molecule type" value="Genomic_DNA"/>
</dbReference>
<dbReference type="InterPro" id="IPR004827">
    <property type="entry name" value="bZIP"/>
</dbReference>
<feature type="region of interest" description="Disordered" evidence="7">
    <location>
        <begin position="79"/>
        <end position="123"/>
    </location>
</feature>
<dbReference type="AlphaFoldDB" id="A0A3L6Q0H0"/>
<dbReference type="GO" id="GO:0005634">
    <property type="term" value="C:nucleus"/>
    <property type="evidence" value="ECO:0007669"/>
    <property type="project" value="UniProtKB-SubCell"/>
</dbReference>
<dbReference type="SUPFAM" id="SSF57959">
    <property type="entry name" value="Leucine zipper domain"/>
    <property type="match status" value="1"/>
</dbReference>
<organism evidence="9 10">
    <name type="scientific">Panicum miliaceum</name>
    <name type="common">Proso millet</name>
    <name type="synonym">Broomcorn millet</name>
    <dbReference type="NCBI Taxonomy" id="4540"/>
    <lineage>
        <taxon>Eukaryota</taxon>
        <taxon>Viridiplantae</taxon>
        <taxon>Streptophyta</taxon>
        <taxon>Embryophyta</taxon>
        <taxon>Tracheophyta</taxon>
        <taxon>Spermatophyta</taxon>
        <taxon>Magnoliopsida</taxon>
        <taxon>Liliopsida</taxon>
        <taxon>Poales</taxon>
        <taxon>Poaceae</taxon>
        <taxon>PACMAD clade</taxon>
        <taxon>Panicoideae</taxon>
        <taxon>Panicodae</taxon>
        <taxon>Paniceae</taxon>
        <taxon>Panicinae</taxon>
        <taxon>Panicum</taxon>
        <taxon>Panicum sect. Panicum</taxon>
    </lineage>
</organism>
<keyword evidence="10" id="KW-1185">Reference proteome</keyword>
<feature type="region of interest" description="Disordered" evidence="7">
    <location>
        <begin position="23"/>
        <end position="66"/>
    </location>
</feature>
<evidence type="ECO:0000259" key="8">
    <source>
        <dbReference type="PROSITE" id="PS50217"/>
    </source>
</evidence>
<dbReference type="CDD" id="cd14702">
    <property type="entry name" value="bZIP_plant_GBF1"/>
    <property type="match status" value="1"/>
</dbReference>
<evidence type="ECO:0000256" key="2">
    <source>
        <dbReference type="ARBA" id="ARBA00007163"/>
    </source>
</evidence>
<comment type="caution">
    <text evidence="9">The sequence shown here is derived from an EMBL/GenBank/DDBJ whole genome shotgun (WGS) entry which is preliminary data.</text>
</comment>
<evidence type="ECO:0000256" key="5">
    <source>
        <dbReference type="ARBA" id="ARBA00023163"/>
    </source>
</evidence>
<dbReference type="GO" id="GO:0043565">
    <property type="term" value="F:sequence-specific DNA binding"/>
    <property type="evidence" value="ECO:0007669"/>
    <property type="project" value="InterPro"/>
</dbReference>
<gene>
    <name evidence="9" type="ORF">C2845_PM17G02070</name>
</gene>
<feature type="compositionally biased region" description="Low complexity" evidence="7">
    <location>
        <begin position="80"/>
        <end position="92"/>
    </location>
</feature>
<dbReference type="OrthoDB" id="1928614at2759"/>
<proteinExistence type="inferred from homology"/>
<dbReference type="InterPro" id="IPR045314">
    <property type="entry name" value="bZIP_plant_GBF1"/>
</dbReference>
<dbReference type="SMART" id="SM00338">
    <property type="entry name" value="BRLZ"/>
    <property type="match status" value="1"/>
</dbReference>
<feature type="compositionally biased region" description="Basic residues" evidence="7">
    <location>
        <begin position="93"/>
        <end position="106"/>
    </location>
</feature>
<feature type="domain" description="BZIP" evidence="8">
    <location>
        <begin position="138"/>
        <end position="201"/>
    </location>
</feature>
<dbReference type="STRING" id="4540.A0A3L6Q0H0"/>
<keyword evidence="4" id="KW-0238">DNA-binding</keyword>
<comment type="subcellular location">
    <subcellularLocation>
        <location evidence="1">Nucleus</location>
    </subcellularLocation>
</comment>
<dbReference type="GO" id="GO:0003700">
    <property type="term" value="F:DNA-binding transcription factor activity"/>
    <property type="evidence" value="ECO:0007669"/>
    <property type="project" value="InterPro"/>
</dbReference>
<dbReference type="InterPro" id="IPR046347">
    <property type="entry name" value="bZIP_sf"/>
</dbReference>
<feature type="compositionally biased region" description="Low complexity" evidence="7">
    <location>
        <begin position="212"/>
        <end position="224"/>
    </location>
</feature>
<evidence type="ECO:0000313" key="9">
    <source>
        <dbReference type="EMBL" id="RLM69114.1"/>
    </source>
</evidence>
<protein>
    <submittedName>
        <fullName evidence="9">Actin cytoskeleton-regulatory complex protein pan1-like</fullName>
    </submittedName>
</protein>
<evidence type="ECO:0000313" key="10">
    <source>
        <dbReference type="Proteomes" id="UP000275267"/>
    </source>
</evidence>
<keyword evidence="5" id="KW-0804">Transcription</keyword>
<dbReference type="Proteomes" id="UP000275267">
    <property type="component" value="Unassembled WGS sequence"/>
</dbReference>
<feature type="compositionally biased region" description="Low complexity" evidence="7">
    <location>
        <begin position="107"/>
        <end position="116"/>
    </location>
</feature>